<dbReference type="EMBL" id="JAULSN010000003">
    <property type="protein sequence ID" value="KAK3377170.1"/>
    <property type="molecule type" value="Genomic_DNA"/>
</dbReference>
<keyword evidence="3" id="KW-1185">Reference proteome</keyword>
<evidence type="ECO:0000313" key="2">
    <source>
        <dbReference type="EMBL" id="KAK3377170.1"/>
    </source>
</evidence>
<sequence length="188" mass="21065">MGKIGRRLHRLCVQWRERGTGRAAELGDGPLVRAGTGYVQGNVLYNVTAHKGARMRTPIAQGRLQIGIQARRYSYFVQYLVHALLISAREGSKQQSSQGSRRGNIEPNHGVVNSLHPKMHDFKSKFNSNPCVDYPTVRPDKAFVTSLPRPPRPQQGSSHQNQVHLGQGFDRPTRSECESRRTSQLLVT</sequence>
<organism evidence="2 3">
    <name type="scientific">Lasiosphaeria ovina</name>
    <dbReference type="NCBI Taxonomy" id="92902"/>
    <lineage>
        <taxon>Eukaryota</taxon>
        <taxon>Fungi</taxon>
        <taxon>Dikarya</taxon>
        <taxon>Ascomycota</taxon>
        <taxon>Pezizomycotina</taxon>
        <taxon>Sordariomycetes</taxon>
        <taxon>Sordariomycetidae</taxon>
        <taxon>Sordariales</taxon>
        <taxon>Lasiosphaeriaceae</taxon>
        <taxon>Lasiosphaeria</taxon>
    </lineage>
</organism>
<protein>
    <submittedName>
        <fullName evidence="2">Uncharacterized protein</fullName>
    </submittedName>
</protein>
<feature type="compositionally biased region" description="Polar residues" evidence="1">
    <location>
        <begin position="154"/>
        <end position="164"/>
    </location>
</feature>
<reference evidence="2" key="2">
    <citation type="submission" date="2023-06" db="EMBL/GenBank/DDBJ databases">
        <authorList>
            <consortium name="Lawrence Berkeley National Laboratory"/>
            <person name="Haridas S."/>
            <person name="Hensen N."/>
            <person name="Bonometti L."/>
            <person name="Westerberg I."/>
            <person name="Brannstrom I.O."/>
            <person name="Guillou S."/>
            <person name="Cros-Aarteil S."/>
            <person name="Calhoun S."/>
            <person name="Kuo A."/>
            <person name="Mondo S."/>
            <person name="Pangilinan J."/>
            <person name="Riley R."/>
            <person name="Labutti K."/>
            <person name="Andreopoulos B."/>
            <person name="Lipzen A."/>
            <person name="Chen C."/>
            <person name="Yanf M."/>
            <person name="Daum C."/>
            <person name="Ng V."/>
            <person name="Clum A."/>
            <person name="Steindorff A."/>
            <person name="Ohm R."/>
            <person name="Martin F."/>
            <person name="Silar P."/>
            <person name="Natvig D."/>
            <person name="Lalanne C."/>
            <person name="Gautier V."/>
            <person name="Ament-Velasquez S.L."/>
            <person name="Kruys A."/>
            <person name="Hutchinson M.I."/>
            <person name="Powell A.J."/>
            <person name="Barry K."/>
            <person name="Miller A.N."/>
            <person name="Grigoriev I.V."/>
            <person name="Debuchy R."/>
            <person name="Gladieux P."/>
            <person name="Thoren M.H."/>
            <person name="Johannesson H."/>
        </authorList>
    </citation>
    <scope>NUCLEOTIDE SEQUENCE</scope>
    <source>
        <strain evidence="2">CBS 958.72</strain>
    </source>
</reference>
<feature type="compositionally biased region" description="Basic and acidic residues" evidence="1">
    <location>
        <begin position="171"/>
        <end position="181"/>
    </location>
</feature>
<dbReference type="AlphaFoldDB" id="A0AAE0KJ34"/>
<proteinExistence type="predicted"/>
<feature type="region of interest" description="Disordered" evidence="1">
    <location>
        <begin position="142"/>
        <end position="188"/>
    </location>
</feature>
<feature type="region of interest" description="Disordered" evidence="1">
    <location>
        <begin position="91"/>
        <end position="116"/>
    </location>
</feature>
<gene>
    <name evidence="2" type="ORF">B0T24DRAFT_592790</name>
</gene>
<accession>A0AAE0KJ34</accession>
<evidence type="ECO:0000256" key="1">
    <source>
        <dbReference type="SAM" id="MobiDB-lite"/>
    </source>
</evidence>
<dbReference type="Proteomes" id="UP001287356">
    <property type="component" value="Unassembled WGS sequence"/>
</dbReference>
<reference evidence="2" key="1">
    <citation type="journal article" date="2023" name="Mol. Phylogenet. Evol.">
        <title>Genome-scale phylogeny and comparative genomics of the fungal order Sordariales.</title>
        <authorList>
            <person name="Hensen N."/>
            <person name="Bonometti L."/>
            <person name="Westerberg I."/>
            <person name="Brannstrom I.O."/>
            <person name="Guillou S."/>
            <person name="Cros-Aarteil S."/>
            <person name="Calhoun S."/>
            <person name="Haridas S."/>
            <person name="Kuo A."/>
            <person name="Mondo S."/>
            <person name="Pangilinan J."/>
            <person name="Riley R."/>
            <person name="LaButti K."/>
            <person name="Andreopoulos B."/>
            <person name="Lipzen A."/>
            <person name="Chen C."/>
            <person name="Yan M."/>
            <person name="Daum C."/>
            <person name="Ng V."/>
            <person name="Clum A."/>
            <person name="Steindorff A."/>
            <person name="Ohm R.A."/>
            <person name="Martin F."/>
            <person name="Silar P."/>
            <person name="Natvig D.O."/>
            <person name="Lalanne C."/>
            <person name="Gautier V."/>
            <person name="Ament-Velasquez S.L."/>
            <person name="Kruys A."/>
            <person name="Hutchinson M.I."/>
            <person name="Powell A.J."/>
            <person name="Barry K."/>
            <person name="Miller A.N."/>
            <person name="Grigoriev I.V."/>
            <person name="Debuchy R."/>
            <person name="Gladieux P."/>
            <person name="Hiltunen Thoren M."/>
            <person name="Johannesson H."/>
        </authorList>
    </citation>
    <scope>NUCLEOTIDE SEQUENCE</scope>
    <source>
        <strain evidence="2">CBS 958.72</strain>
    </source>
</reference>
<evidence type="ECO:0000313" key="3">
    <source>
        <dbReference type="Proteomes" id="UP001287356"/>
    </source>
</evidence>
<feature type="compositionally biased region" description="Low complexity" evidence="1">
    <location>
        <begin position="93"/>
        <end position="102"/>
    </location>
</feature>
<name>A0AAE0KJ34_9PEZI</name>
<comment type="caution">
    <text evidence="2">The sequence shown here is derived from an EMBL/GenBank/DDBJ whole genome shotgun (WGS) entry which is preliminary data.</text>
</comment>